<dbReference type="SUPFAM" id="SSF53474">
    <property type="entry name" value="alpha/beta-Hydrolases"/>
    <property type="match status" value="1"/>
</dbReference>
<gene>
    <name evidence="1" type="ORF">CNX70_19170</name>
</gene>
<dbReference type="EMBL" id="CP023422">
    <property type="protein sequence ID" value="ATD62036.1"/>
    <property type="molecule type" value="Genomic_DNA"/>
</dbReference>
<dbReference type="InterPro" id="IPR029058">
    <property type="entry name" value="AB_hydrolase_fold"/>
</dbReference>
<dbReference type="RefSeq" id="WP_096236164.1">
    <property type="nucleotide sequence ID" value="NZ_CP023422.1"/>
</dbReference>
<dbReference type="Gene3D" id="3.40.50.1820">
    <property type="entry name" value="alpha/beta hydrolase"/>
    <property type="match status" value="1"/>
</dbReference>
<dbReference type="AlphaFoldDB" id="A0A290WZJ8"/>
<name>A0A290WZJ8_9BURK</name>
<sequence length="640" mass="71609">MNDDTDLNEHGNHQGEFRQTVGGWAEYTVNMTEINDTIRHDVTIPPGKIIPIIFLPGVMGSNLRMSKVRQKELDKSDNISWRPDDMMSVAGKWSVVEGYGIGGWYKNASPRDRQMALDPNETEVEYYIYSTNQGRFEPSGNITGLSDFRHTNIPHDFAGVPPLIAISPRKIKENAKYNIPGIVDTSLPPALRETPAQIARWRGWSEILFIGAYGEMLKTAEFFMNNIIREKNILPHWQIRDIHSKKNQGPYPEISKLVLQAPSSFGATSGAAITESDLKKISPCWYPVHAMGYNFLQSNAISAGVIAERIRGLVKGYVGCGFKCEEVILVTHSMGGLLARTLMHPSYGNLVNDKEVKVLGVYHNVMPSIGAASAYKRMRFGFLEKSGPFNKKTAQVLGINGEHATAMVANAPAALEMMPSIAYGANWLKVVDDKDRILWSWPQEGQNALDSIYLRPSSNWWRLINPMWVNPANISHEKGGGLKNVTQRIKDAFAFSHSIEKYFHKQTYASYCESKDYLSYGEIIFKVPDGMGGGLTDFFKKFTPPHAEKWKLINDDAKGILTVQTGSRILKLKLQPAKELGDETVPAIRSARHITGNIFRHGLADGSGYEHQNSYLNKNVLASMLYSIIQIAKLANWDKK</sequence>
<evidence type="ECO:0000313" key="1">
    <source>
        <dbReference type="EMBL" id="ATD62036.1"/>
    </source>
</evidence>
<organism evidence="1 2">
    <name type="scientific">Janthinobacterium svalbardensis</name>
    <dbReference type="NCBI Taxonomy" id="368607"/>
    <lineage>
        <taxon>Bacteria</taxon>
        <taxon>Pseudomonadati</taxon>
        <taxon>Pseudomonadota</taxon>
        <taxon>Betaproteobacteria</taxon>
        <taxon>Burkholderiales</taxon>
        <taxon>Oxalobacteraceae</taxon>
        <taxon>Janthinobacterium</taxon>
    </lineage>
</organism>
<proteinExistence type="predicted"/>
<accession>A0A290WZJ8</accession>
<reference evidence="1 2" key="1">
    <citation type="submission" date="2017-09" db="EMBL/GenBank/DDBJ databases">
        <title>Complete genome sequence of Janthinobacterium svalbardensis PAMC 27463.</title>
        <authorList>
            <person name="Cho Y.-J."/>
            <person name="Cho A."/>
            <person name="Kim O.-S."/>
            <person name="Lee J.-I."/>
        </authorList>
    </citation>
    <scope>NUCLEOTIDE SEQUENCE [LARGE SCALE GENOMIC DNA]</scope>
    <source>
        <strain evidence="1 2">PAMC 27463</strain>
    </source>
</reference>
<dbReference type="KEGG" id="jsv:CNX70_19170"/>
<dbReference type="Proteomes" id="UP000218437">
    <property type="component" value="Chromosome"/>
</dbReference>
<keyword evidence="2" id="KW-1185">Reference proteome</keyword>
<protein>
    <recommendedName>
        <fullName evidence="3">Alpha/beta hydrolase</fullName>
    </recommendedName>
</protein>
<evidence type="ECO:0000313" key="2">
    <source>
        <dbReference type="Proteomes" id="UP000218437"/>
    </source>
</evidence>
<evidence type="ECO:0008006" key="3">
    <source>
        <dbReference type="Google" id="ProtNLM"/>
    </source>
</evidence>